<gene>
    <name evidence="4" type="primary">LOC104610163</name>
</gene>
<proteinExistence type="predicted"/>
<accession>A0A1U8B2G0</accession>
<evidence type="ECO:0000256" key="1">
    <source>
        <dbReference type="SAM" id="MobiDB-lite"/>
    </source>
</evidence>
<organism evidence="3 4">
    <name type="scientific">Nelumbo nucifera</name>
    <name type="common">Sacred lotus</name>
    <dbReference type="NCBI Taxonomy" id="4432"/>
    <lineage>
        <taxon>Eukaryota</taxon>
        <taxon>Viridiplantae</taxon>
        <taxon>Streptophyta</taxon>
        <taxon>Embryophyta</taxon>
        <taxon>Tracheophyta</taxon>
        <taxon>Spermatophyta</taxon>
        <taxon>Magnoliopsida</taxon>
        <taxon>Proteales</taxon>
        <taxon>Nelumbonaceae</taxon>
        <taxon>Nelumbo</taxon>
    </lineage>
</organism>
<feature type="compositionally biased region" description="Basic and acidic residues" evidence="1">
    <location>
        <begin position="201"/>
        <end position="218"/>
    </location>
</feature>
<dbReference type="PANTHER" id="PTHR33223:SF10">
    <property type="entry name" value="AMINOTRANSFERASE-LIKE PLANT MOBILE DOMAIN-CONTAINING PROTEIN"/>
    <property type="match status" value="1"/>
</dbReference>
<evidence type="ECO:0000313" key="3">
    <source>
        <dbReference type="Proteomes" id="UP000189703"/>
    </source>
</evidence>
<evidence type="ECO:0000259" key="2">
    <source>
        <dbReference type="Pfam" id="PF03732"/>
    </source>
</evidence>
<feature type="region of interest" description="Disordered" evidence="1">
    <location>
        <begin position="176"/>
        <end position="226"/>
    </location>
</feature>
<dbReference type="Pfam" id="PF03732">
    <property type="entry name" value="Retrotrans_gag"/>
    <property type="match status" value="1"/>
</dbReference>
<dbReference type="OMA" id="IRSTIMP"/>
<dbReference type="InParanoid" id="A0A1U8B2G0"/>
<dbReference type="OrthoDB" id="1740536at2759"/>
<dbReference type="AlphaFoldDB" id="A0A1U8B2G0"/>
<dbReference type="eggNOG" id="KOG0017">
    <property type="taxonomic scope" value="Eukaryota"/>
</dbReference>
<feature type="compositionally biased region" description="Basic and acidic residues" evidence="1">
    <location>
        <begin position="180"/>
        <end position="190"/>
    </location>
</feature>
<dbReference type="InterPro" id="IPR005162">
    <property type="entry name" value="Retrotrans_gag_dom"/>
</dbReference>
<dbReference type="Proteomes" id="UP000189703">
    <property type="component" value="Unplaced"/>
</dbReference>
<feature type="domain" description="Retrotransposon gag" evidence="2">
    <location>
        <begin position="56"/>
        <end position="129"/>
    </location>
</feature>
<sequence length="253" mass="28997">MDAFTLDIIFEPLPQRFKDPTLEMYGGTSDPDDHLESFRALMILYGYSNALTCRTFQATFKGAAHRWFSSLPPRSISSWEHFSNLFLTSFISSRWCQKSVVSLMSIKQKKGKSLWSYIDNFRKEELEVHDLNPMVSMHTTINGHRVGLALKCSVAKTLPKAKLEFLKKAQKYIVAEEASSEDHQEREVVRHNGPPKKKRKGGDNHHHNNNSSKDHEKPPASALSYNQYTPLNSTRMQILMQIGEEKLTSGLRR</sequence>
<reference evidence="4" key="1">
    <citation type="submission" date="2025-08" db="UniProtKB">
        <authorList>
            <consortium name="RefSeq"/>
        </authorList>
    </citation>
    <scope>IDENTIFICATION</scope>
</reference>
<evidence type="ECO:0000313" key="4">
    <source>
        <dbReference type="RefSeq" id="XP_010274958.1"/>
    </source>
</evidence>
<dbReference type="GeneID" id="104610163"/>
<dbReference type="PANTHER" id="PTHR33223">
    <property type="entry name" value="CCHC-TYPE DOMAIN-CONTAINING PROTEIN"/>
    <property type="match status" value="1"/>
</dbReference>
<protein>
    <submittedName>
        <fullName evidence="4">Uncharacterized protein LOC104610163</fullName>
    </submittedName>
</protein>
<keyword evidence="3" id="KW-1185">Reference proteome</keyword>
<name>A0A1U8B2G0_NELNU</name>
<dbReference type="RefSeq" id="XP_010274958.1">
    <property type="nucleotide sequence ID" value="XM_010276656.1"/>
</dbReference>
<dbReference type="KEGG" id="nnu:104610163"/>